<feature type="non-terminal residue" evidence="1">
    <location>
        <position position="1"/>
    </location>
</feature>
<gene>
    <name evidence="1" type="ORF">CTAM01_16800</name>
</gene>
<accession>A0ABQ9QHH5</accession>
<reference evidence="1 2" key="1">
    <citation type="submission" date="2016-10" db="EMBL/GenBank/DDBJ databases">
        <title>The genome sequence of Colletotrichum fioriniae PJ7.</title>
        <authorList>
            <person name="Baroncelli R."/>
        </authorList>
    </citation>
    <scope>NUCLEOTIDE SEQUENCE [LARGE SCALE GENOMIC DNA]</scope>
    <source>
        <strain evidence="1 2">Tom-12</strain>
    </source>
</reference>
<keyword evidence="2" id="KW-1185">Reference proteome</keyword>
<comment type="caution">
    <text evidence="1">The sequence shown here is derived from an EMBL/GenBank/DDBJ whole genome shotgun (WGS) entry which is preliminary data.</text>
</comment>
<dbReference type="GeneID" id="85417030"/>
<protein>
    <recommendedName>
        <fullName evidence="3">F-box domain-containing protein</fullName>
    </recommendedName>
</protein>
<evidence type="ECO:0000313" key="2">
    <source>
        <dbReference type="Proteomes" id="UP001227543"/>
    </source>
</evidence>
<dbReference type="RefSeq" id="XP_060372631.1">
    <property type="nucleotide sequence ID" value="XM_060532792.1"/>
</dbReference>
<name>A0ABQ9QHH5_9PEZI</name>
<dbReference type="Proteomes" id="UP001227543">
    <property type="component" value="Unassembled WGS sequence"/>
</dbReference>
<sequence>ICDWGNQKASKLRDFVVRDAQKKDISPVVNSRKPPGSQRVSSLALLSFMATPIQQAGLLLFLPVELLIKICCRPDLSINDLKCVRLANRAFYTNSTSLIFHRVFISNLRRDLEAFKHITSTPHIASVVREVVFLEVPDFITYEHELQYSRTGLDATPNQFALCHKIADNFCKPNEPYFASNYPDRHTRPLIDAVSVYRHLLGSMSKLTTLASEPISTTRLLVFGADIEDPTETNRDDCEALIKDATVDYTSFPVVGFRAVFPPLLSCPKLGVSSLVCRGMGMKLFEEYGTEGPQALLPSLAHKGHMGVNSFARLTSLDLDFTWLIPGDLSECLAAAAGLRQLLLRVQRMQGPEALRIHASQKDKFHFRKLFCTNFPWNRLEDMRITNIPFSDGDLSAFVLRHPNLRQMHVDDQSIDLSETEHRMKCLWSV</sequence>
<evidence type="ECO:0008006" key="3">
    <source>
        <dbReference type="Google" id="ProtNLM"/>
    </source>
</evidence>
<proteinExistence type="predicted"/>
<evidence type="ECO:0000313" key="1">
    <source>
        <dbReference type="EMBL" id="KAK1470438.1"/>
    </source>
</evidence>
<dbReference type="EMBL" id="MLFU01000264">
    <property type="protein sequence ID" value="KAK1470438.1"/>
    <property type="molecule type" value="Genomic_DNA"/>
</dbReference>
<organism evidence="1 2">
    <name type="scientific">Colletotrichum tamarilloi</name>
    <dbReference type="NCBI Taxonomy" id="1209934"/>
    <lineage>
        <taxon>Eukaryota</taxon>
        <taxon>Fungi</taxon>
        <taxon>Dikarya</taxon>
        <taxon>Ascomycota</taxon>
        <taxon>Pezizomycotina</taxon>
        <taxon>Sordariomycetes</taxon>
        <taxon>Hypocreomycetidae</taxon>
        <taxon>Glomerellales</taxon>
        <taxon>Glomerellaceae</taxon>
        <taxon>Colletotrichum</taxon>
        <taxon>Colletotrichum acutatum species complex</taxon>
    </lineage>
</organism>